<organism evidence="2 3">
    <name type="scientific">Austropuccinia psidii MF-1</name>
    <dbReference type="NCBI Taxonomy" id="1389203"/>
    <lineage>
        <taxon>Eukaryota</taxon>
        <taxon>Fungi</taxon>
        <taxon>Dikarya</taxon>
        <taxon>Basidiomycota</taxon>
        <taxon>Pucciniomycotina</taxon>
        <taxon>Pucciniomycetes</taxon>
        <taxon>Pucciniales</taxon>
        <taxon>Sphaerophragmiaceae</taxon>
        <taxon>Austropuccinia</taxon>
    </lineage>
</organism>
<dbReference type="AlphaFoldDB" id="A0A9Q3H0P7"/>
<dbReference type="EMBL" id="AVOT02008878">
    <property type="protein sequence ID" value="MBW0486926.1"/>
    <property type="molecule type" value="Genomic_DNA"/>
</dbReference>
<keyword evidence="3" id="KW-1185">Reference proteome</keyword>
<reference evidence="2" key="1">
    <citation type="submission" date="2021-03" db="EMBL/GenBank/DDBJ databases">
        <title>Draft genome sequence of rust myrtle Austropuccinia psidii MF-1, a brazilian biotype.</title>
        <authorList>
            <person name="Quecine M.C."/>
            <person name="Pachon D.M.R."/>
            <person name="Bonatelli M.L."/>
            <person name="Correr F.H."/>
            <person name="Franceschini L.M."/>
            <person name="Leite T.F."/>
            <person name="Margarido G.R.A."/>
            <person name="Almeida C.A."/>
            <person name="Ferrarezi J.A."/>
            <person name="Labate C.A."/>
        </authorList>
    </citation>
    <scope>NUCLEOTIDE SEQUENCE</scope>
    <source>
        <strain evidence="2">MF-1</strain>
    </source>
</reference>
<accession>A0A9Q3H0P7</accession>
<proteinExistence type="predicted"/>
<name>A0A9Q3H0P7_9BASI</name>
<gene>
    <name evidence="2" type="ORF">O181_026641</name>
</gene>
<evidence type="ECO:0000313" key="3">
    <source>
        <dbReference type="Proteomes" id="UP000765509"/>
    </source>
</evidence>
<protein>
    <submittedName>
        <fullName evidence="2">Uncharacterized protein</fullName>
    </submittedName>
</protein>
<evidence type="ECO:0000313" key="2">
    <source>
        <dbReference type="EMBL" id="MBW0486926.1"/>
    </source>
</evidence>
<feature type="region of interest" description="Disordered" evidence="1">
    <location>
        <begin position="232"/>
        <end position="262"/>
    </location>
</feature>
<evidence type="ECO:0000256" key="1">
    <source>
        <dbReference type="SAM" id="MobiDB-lite"/>
    </source>
</evidence>
<feature type="compositionally biased region" description="Polar residues" evidence="1">
    <location>
        <begin position="237"/>
        <end position="252"/>
    </location>
</feature>
<dbReference type="OrthoDB" id="264785at2759"/>
<comment type="caution">
    <text evidence="2">The sequence shown here is derived from an EMBL/GenBank/DDBJ whole genome shotgun (WGS) entry which is preliminary data.</text>
</comment>
<sequence length="315" mass="36987">MAYFFSFRLTRSRPTQLSSGFTPFRNQQISGKESAFFTMPGSFRENTRRQGQKQDFFQPKADRLKPNDSEAVGLGNRSTQEPEIVVNTYRITTFNNRIFIPTQNEHSVVTHESKLNSDAMWLKTFQFVEQTKKQFAELQESHERMQTLTAYVEKLVKNIQEGHSQLSKSSKETNKRLNQVFKEQNHCKRDNDCLDQDLKKLFHVYQNMNPHPQGHFLDNPYYQEDIKPNSLLENKARSPSQYQYGDNKSYSQKEGLKQLPEASSWPKFSGTGEYDHMELIDYIDRLFIDIPIIPDYWITARLNTEFKGNASTWYT</sequence>
<dbReference type="Proteomes" id="UP000765509">
    <property type="component" value="Unassembled WGS sequence"/>
</dbReference>